<sequence length="230" mass="23902">MHIISVAGCCFLPLDGPGVCLFVGFGAILVSHGINTPVGLMDLDPEVDPEAEPGVDPEAEPGVDPEVDPEVDPGVDSEAEPEVDVEVDPGVDPEVDSEAEPEVNPEMDPGVDPEVDLEAEPEVDPEVDSEAEPEVNPEAEPEVGVEVDPEVAAEPEVKTGDGVEAAASGLRAEREGAPGVLSEEGPGGAEHVGSSCPDVEEAGSAQLKPVCHAGREQEEQYDRGNKMNNY</sequence>
<dbReference type="AlphaFoldDB" id="A0A3B5KE61"/>
<evidence type="ECO:0000313" key="3">
    <source>
        <dbReference type="Proteomes" id="UP000005226"/>
    </source>
</evidence>
<reference evidence="2 3" key="1">
    <citation type="journal article" date="2011" name="Genome Biol. Evol.">
        <title>Integration of the genetic map and genome assembly of fugu facilitates insights into distinct features of genome evolution in teleosts and mammals.</title>
        <authorList>
            <person name="Kai W."/>
            <person name="Kikuchi K."/>
            <person name="Tohari S."/>
            <person name="Chew A.K."/>
            <person name="Tay A."/>
            <person name="Fujiwara A."/>
            <person name="Hosoya S."/>
            <person name="Suetake H."/>
            <person name="Naruse K."/>
            <person name="Brenner S."/>
            <person name="Suzuki Y."/>
            <person name="Venkatesh B."/>
        </authorList>
    </citation>
    <scope>NUCLEOTIDE SEQUENCE [LARGE SCALE GENOMIC DNA]</scope>
</reference>
<feature type="compositionally biased region" description="Acidic residues" evidence="1">
    <location>
        <begin position="43"/>
        <end position="153"/>
    </location>
</feature>
<organism evidence="2 3">
    <name type="scientific">Takifugu rubripes</name>
    <name type="common">Japanese pufferfish</name>
    <name type="synonym">Fugu rubripes</name>
    <dbReference type="NCBI Taxonomy" id="31033"/>
    <lineage>
        <taxon>Eukaryota</taxon>
        <taxon>Metazoa</taxon>
        <taxon>Chordata</taxon>
        <taxon>Craniata</taxon>
        <taxon>Vertebrata</taxon>
        <taxon>Euteleostomi</taxon>
        <taxon>Actinopterygii</taxon>
        <taxon>Neopterygii</taxon>
        <taxon>Teleostei</taxon>
        <taxon>Neoteleostei</taxon>
        <taxon>Acanthomorphata</taxon>
        <taxon>Eupercaria</taxon>
        <taxon>Tetraodontiformes</taxon>
        <taxon>Tetradontoidea</taxon>
        <taxon>Tetraodontidae</taxon>
        <taxon>Takifugu</taxon>
    </lineage>
</organism>
<feature type="region of interest" description="Disordered" evidence="1">
    <location>
        <begin position="41"/>
        <end position="230"/>
    </location>
</feature>
<accession>A0A3B5KE61</accession>
<dbReference type="InParanoid" id="A0A3B5KE61"/>
<keyword evidence="3" id="KW-1185">Reference proteome</keyword>
<protein>
    <submittedName>
        <fullName evidence="2">Uncharacterized protein</fullName>
    </submittedName>
</protein>
<reference evidence="2" key="3">
    <citation type="submission" date="2025-09" db="UniProtKB">
        <authorList>
            <consortium name="Ensembl"/>
        </authorList>
    </citation>
    <scope>IDENTIFICATION</scope>
</reference>
<name>A0A3B5KE61_TAKRU</name>
<reference evidence="2" key="2">
    <citation type="submission" date="2025-08" db="UniProtKB">
        <authorList>
            <consortium name="Ensembl"/>
        </authorList>
    </citation>
    <scope>IDENTIFICATION</scope>
</reference>
<dbReference type="GeneTree" id="ENSGT01140000283063"/>
<dbReference type="Ensembl" id="ENSTRUT00000053506.2">
    <property type="protein sequence ID" value="ENSTRUP00000053679.2"/>
    <property type="gene ID" value="ENSTRUG00000021700.2"/>
</dbReference>
<evidence type="ECO:0000313" key="2">
    <source>
        <dbReference type="Ensembl" id="ENSTRUP00000053679.2"/>
    </source>
</evidence>
<dbReference type="OMA" id="LKPVCHA"/>
<dbReference type="Proteomes" id="UP000005226">
    <property type="component" value="Chromosome 6"/>
</dbReference>
<dbReference type="PANTHER" id="PTHR34403:SF14">
    <property type="entry name" value="OS05G0225800 PROTEIN"/>
    <property type="match status" value="1"/>
</dbReference>
<proteinExistence type="predicted"/>
<evidence type="ECO:0000256" key="1">
    <source>
        <dbReference type="SAM" id="MobiDB-lite"/>
    </source>
</evidence>
<dbReference type="InterPro" id="IPR050972">
    <property type="entry name" value="SDr-like"/>
</dbReference>
<feature type="compositionally biased region" description="Basic and acidic residues" evidence="1">
    <location>
        <begin position="213"/>
        <end position="230"/>
    </location>
</feature>
<dbReference type="PANTHER" id="PTHR34403">
    <property type="entry name" value="TOL-PAL SYSTEM PROTEIN TOLA"/>
    <property type="match status" value="1"/>
</dbReference>